<dbReference type="Gene3D" id="3.20.20.80">
    <property type="entry name" value="Glycosidases"/>
    <property type="match status" value="1"/>
</dbReference>
<comment type="caution">
    <text evidence="1">The sequence shown here is derived from an EMBL/GenBank/DDBJ whole genome shotgun (WGS) entry which is preliminary data.</text>
</comment>
<proteinExistence type="predicted"/>
<reference evidence="1 2" key="1">
    <citation type="submission" date="2018-07" db="EMBL/GenBank/DDBJ databases">
        <title>Genomic Encyclopedia of Type Strains, Phase IV (KMG-IV): sequencing the most valuable type-strain genomes for metagenomic binning, comparative biology and taxonomic classification.</title>
        <authorList>
            <person name="Goeker M."/>
        </authorList>
    </citation>
    <scope>NUCLEOTIDE SEQUENCE [LARGE SCALE GENOMIC DNA]</scope>
    <source>
        <strain evidence="1 2">DSM 44952</strain>
    </source>
</reference>
<keyword evidence="2" id="KW-1185">Reference proteome</keyword>
<organism evidence="1 2">
    <name type="scientific">Nocardia mexicana</name>
    <dbReference type="NCBI Taxonomy" id="279262"/>
    <lineage>
        <taxon>Bacteria</taxon>
        <taxon>Bacillati</taxon>
        <taxon>Actinomycetota</taxon>
        <taxon>Actinomycetes</taxon>
        <taxon>Mycobacteriales</taxon>
        <taxon>Nocardiaceae</taxon>
        <taxon>Nocardia</taxon>
    </lineage>
</organism>
<dbReference type="RefSeq" id="WP_068013665.1">
    <property type="nucleotide sequence ID" value="NZ_QQAZ01000007.1"/>
</dbReference>
<evidence type="ECO:0008006" key="3">
    <source>
        <dbReference type="Google" id="ProtNLM"/>
    </source>
</evidence>
<evidence type="ECO:0000313" key="1">
    <source>
        <dbReference type="EMBL" id="RDI49038.1"/>
    </source>
</evidence>
<gene>
    <name evidence="1" type="ORF">DFR68_107163</name>
</gene>
<dbReference type="OrthoDB" id="151193at2"/>
<evidence type="ECO:0000313" key="2">
    <source>
        <dbReference type="Proteomes" id="UP000255355"/>
    </source>
</evidence>
<dbReference type="EMBL" id="QQAZ01000007">
    <property type="protein sequence ID" value="RDI49038.1"/>
    <property type="molecule type" value="Genomic_DNA"/>
</dbReference>
<dbReference type="SUPFAM" id="SSF51445">
    <property type="entry name" value="(Trans)glycosidases"/>
    <property type="match status" value="1"/>
</dbReference>
<dbReference type="STRING" id="1210089.GCA_001613165_00653"/>
<dbReference type="InterPro" id="IPR017853">
    <property type="entry name" value="GH"/>
</dbReference>
<sequence>MRAKGITYDTGFTPGLSSRPEFDPDAVKEEIRVVAEDLHCDAVRIIGGDPERMSVAARHAVDAGLEVWFSPFPSDLTTDDMRPYFAECADRAEAVGAQVFVTGCELSLFAAGFLPGADLLTRVANFTSGDPAAMENLAEATPRINAFLAETVTTVRKRFGGKVTYASALWEEIDWEPFDIVGIDAYVDPEDPACRPGLRQFFRHGKPIAVTEFGCCTYRGAAARSGIGWDIADHEADPPRIKGDYVRDEDEQVRYMRAIFDLAEDESVDTAFWFTFASYSCPHHEDPRFDLDLAAFGVCKVMPDGSLEPKRAFHALAEICR</sequence>
<accession>A0A370GZH9</accession>
<dbReference type="AlphaFoldDB" id="A0A370GZH9"/>
<dbReference type="Proteomes" id="UP000255355">
    <property type="component" value="Unassembled WGS sequence"/>
</dbReference>
<name>A0A370GZH9_9NOCA</name>
<protein>
    <recommendedName>
        <fullName evidence="3">Abortive infection protein</fullName>
    </recommendedName>
</protein>